<dbReference type="Gene3D" id="1.20.1720.10">
    <property type="entry name" value="Multidrug resistance protein D"/>
    <property type="match status" value="1"/>
</dbReference>
<feature type="transmembrane region" description="Helical" evidence="8">
    <location>
        <begin position="460"/>
        <end position="478"/>
    </location>
</feature>
<dbReference type="CDD" id="cd17503">
    <property type="entry name" value="MFS_LmrB_MDR_like"/>
    <property type="match status" value="1"/>
</dbReference>
<evidence type="ECO:0000256" key="2">
    <source>
        <dbReference type="ARBA" id="ARBA00008537"/>
    </source>
</evidence>
<evidence type="ECO:0000313" key="10">
    <source>
        <dbReference type="EMBL" id="MFD1883935.1"/>
    </source>
</evidence>
<dbReference type="PANTHER" id="PTHR42718:SF9">
    <property type="entry name" value="MAJOR FACILITATOR SUPERFAMILY MULTIDRUG TRANSPORTER MFSC"/>
    <property type="match status" value="1"/>
</dbReference>
<dbReference type="Gene3D" id="1.20.1250.20">
    <property type="entry name" value="MFS general substrate transporter like domains"/>
    <property type="match status" value="1"/>
</dbReference>
<evidence type="ECO:0000256" key="1">
    <source>
        <dbReference type="ARBA" id="ARBA00004651"/>
    </source>
</evidence>
<dbReference type="RefSeq" id="WP_347327344.1">
    <property type="nucleotide sequence ID" value="NZ_JBCGUH010000026.1"/>
</dbReference>
<feature type="transmembrane region" description="Helical" evidence="8">
    <location>
        <begin position="318"/>
        <end position="338"/>
    </location>
</feature>
<dbReference type="EMBL" id="JBHUEH010000001">
    <property type="protein sequence ID" value="MFD1883935.1"/>
    <property type="molecule type" value="Genomic_DNA"/>
</dbReference>
<dbReference type="Proteomes" id="UP001597233">
    <property type="component" value="Unassembled WGS sequence"/>
</dbReference>
<evidence type="ECO:0000256" key="4">
    <source>
        <dbReference type="ARBA" id="ARBA00022475"/>
    </source>
</evidence>
<reference evidence="11" key="1">
    <citation type="journal article" date="2019" name="Int. J. Syst. Evol. Microbiol.">
        <title>The Global Catalogue of Microorganisms (GCM) 10K type strain sequencing project: providing services to taxonomists for standard genome sequencing and annotation.</title>
        <authorList>
            <consortium name="The Broad Institute Genomics Platform"/>
            <consortium name="The Broad Institute Genome Sequencing Center for Infectious Disease"/>
            <person name="Wu L."/>
            <person name="Ma J."/>
        </authorList>
    </citation>
    <scope>NUCLEOTIDE SEQUENCE [LARGE SCALE GENOMIC DNA]</scope>
    <source>
        <strain evidence="11">CCUG 54950</strain>
    </source>
</reference>
<keyword evidence="6 8" id="KW-1133">Transmembrane helix</keyword>
<feature type="transmembrane region" description="Helical" evidence="8">
    <location>
        <begin position="350"/>
        <end position="369"/>
    </location>
</feature>
<comment type="subcellular location">
    <subcellularLocation>
        <location evidence="1">Cell membrane</location>
        <topology evidence="1">Multi-pass membrane protein</topology>
    </subcellularLocation>
</comment>
<dbReference type="InterPro" id="IPR011701">
    <property type="entry name" value="MFS"/>
</dbReference>
<evidence type="ECO:0000259" key="9">
    <source>
        <dbReference type="PROSITE" id="PS50850"/>
    </source>
</evidence>
<protein>
    <submittedName>
        <fullName evidence="10">MDR family MFS transporter</fullName>
    </submittedName>
</protein>
<gene>
    <name evidence="10" type="ORF">ACFSC9_00170</name>
</gene>
<evidence type="ECO:0000256" key="5">
    <source>
        <dbReference type="ARBA" id="ARBA00022692"/>
    </source>
</evidence>
<feature type="transmembrane region" description="Helical" evidence="8">
    <location>
        <begin position="26"/>
        <end position="43"/>
    </location>
</feature>
<feature type="transmembrane region" description="Helical" evidence="8">
    <location>
        <begin position="155"/>
        <end position="176"/>
    </location>
</feature>
<keyword evidence="5 8" id="KW-0812">Transmembrane</keyword>
<keyword evidence="3" id="KW-0813">Transport</keyword>
<comment type="similarity">
    <text evidence="2">Belongs to the major facilitator superfamily. EmrB family.</text>
</comment>
<dbReference type="InterPro" id="IPR036259">
    <property type="entry name" value="MFS_trans_sf"/>
</dbReference>
<keyword evidence="4" id="KW-1003">Cell membrane</keyword>
<feature type="transmembrane region" description="Helical" evidence="8">
    <location>
        <begin position="245"/>
        <end position="264"/>
    </location>
</feature>
<dbReference type="Pfam" id="PF07690">
    <property type="entry name" value="MFS_1"/>
    <property type="match status" value="1"/>
</dbReference>
<evidence type="ECO:0000256" key="6">
    <source>
        <dbReference type="ARBA" id="ARBA00022989"/>
    </source>
</evidence>
<proteinExistence type="inferred from homology"/>
<feature type="transmembrane region" description="Helical" evidence="8">
    <location>
        <begin position="121"/>
        <end position="143"/>
    </location>
</feature>
<feature type="transmembrane region" description="Helical" evidence="8">
    <location>
        <begin position="375"/>
        <end position="400"/>
    </location>
</feature>
<organism evidence="10 11">
    <name type="scientific">Paenibacillus wenxiniae</name>
    <dbReference type="NCBI Taxonomy" id="1636843"/>
    <lineage>
        <taxon>Bacteria</taxon>
        <taxon>Bacillati</taxon>
        <taxon>Bacillota</taxon>
        <taxon>Bacilli</taxon>
        <taxon>Bacillales</taxon>
        <taxon>Paenibacillaceae</taxon>
        <taxon>Paenibacillus</taxon>
    </lineage>
</organism>
<keyword evidence="7 8" id="KW-0472">Membrane</keyword>
<dbReference type="PANTHER" id="PTHR42718">
    <property type="entry name" value="MAJOR FACILITATOR SUPERFAMILY MULTIDRUG TRANSPORTER MFSC"/>
    <property type="match status" value="1"/>
</dbReference>
<evidence type="ECO:0000256" key="3">
    <source>
        <dbReference type="ARBA" id="ARBA00022448"/>
    </source>
</evidence>
<feature type="transmembrane region" description="Helical" evidence="8">
    <location>
        <begin position="96"/>
        <end position="115"/>
    </location>
</feature>
<dbReference type="PROSITE" id="PS50850">
    <property type="entry name" value="MFS"/>
    <property type="match status" value="1"/>
</dbReference>
<dbReference type="SUPFAM" id="SSF103473">
    <property type="entry name" value="MFS general substrate transporter"/>
    <property type="match status" value="1"/>
</dbReference>
<sequence>MSDQSAVFLSASSASPIERKPVGRKAFIYAIAAIIPGMMMVMIDSTAMNVAIPKLSDDLKVAFAILQWVIIGYMLAMSVTIPLAGWFSEQVGVARALIGAIVVFVIGSVLCAIAQSVEQLIIFRIIQGLGGGLIQPIGMAAVFRLAPSHKQGQVMGMLGIPMLIAPASGPILSGWLLEIVSWHWIFWINVPIGIAAIILTIRYVAPLKALQFSTTHKKPLDVAGLLLAPSSFVLLALALNVKTSLWIVCCLAMAGIGLLIWLWFHENRHAYPILELRAFRTKRFRQGMFVSWIQYMALNGSIVFIPQFLQNVKHYTPLQAGLVMSMLALTSGLLMPIGGRLFDRWGIRPLAITGLTTIAVALLLMSQMNVDADRFITGAMVGLLGVGMGLCMMSLNTYILQSAPADTVNRVTPLTSAGANLIIPLSIAGLSQFLMLRMTVRQDQAQMIEPIAHALAYRDTFMLAACIAAVGALLSLGLKSDRK</sequence>
<name>A0ABW4RDR0_9BACL</name>
<dbReference type="NCBIfam" id="TIGR00711">
    <property type="entry name" value="efflux_EmrB"/>
    <property type="match status" value="1"/>
</dbReference>
<evidence type="ECO:0000313" key="11">
    <source>
        <dbReference type="Proteomes" id="UP001597233"/>
    </source>
</evidence>
<dbReference type="InterPro" id="IPR020846">
    <property type="entry name" value="MFS_dom"/>
</dbReference>
<evidence type="ECO:0000256" key="8">
    <source>
        <dbReference type="SAM" id="Phobius"/>
    </source>
</evidence>
<feature type="transmembrane region" description="Helical" evidence="8">
    <location>
        <begin position="182"/>
        <end position="201"/>
    </location>
</feature>
<dbReference type="InterPro" id="IPR004638">
    <property type="entry name" value="EmrB-like"/>
</dbReference>
<feature type="transmembrane region" description="Helical" evidence="8">
    <location>
        <begin position="421"/>
        <end position="440"/>
    </location>
</feature>
<feature type="transmembrane region" description="Helical" evidence="8">
    <location>
        <begin position="63"/>
        <end position="84"/>
    </location>
</feature>
<feature type="domain" description="Major facilitator superfamily (MFS) profile" evidence="9">
    <location>
        <begin position="30"/>
        <end position="483"/>
    </location>
</feature>
<accession>A0ABW4RDR0</accession>
<feature type="transmembrane region" description="Helical" evidence="8">
    <location>
        <begin position="284"/>
        <end position="306"/>
    </location>
</feature>
<comment type="caution">
    <text evidence="10">The sequence shown here is derived from an EMBL/GenBank/DDBJ whole genome shotgun (WGS) entry which is preliminary data.</text>
</comment>
<keyword evidence="11" id="KW-1185">Reference proteome</keyword>
<evidence type="ECO:0000256" key="7">
    <source>
        <dbReference type="ARBA" id="ARBA00023136"/>
    </source>
</evidence>